<dbReference type="PANTHER" id="PTHR43433">
    <property type="entry name" value="HYDROLASE, ALPHA/BETA FOLD FAMILY PROTEIN"/>
    <property type="match status" value="1"/>
</dbReference>
<gene>
    <name evidence="2" type="ORF">SAMN04488542_1108</name>
</gene>
<protein>
    <submittedName>
        <fullName evidence="2">Pimeloyl-ACP methyl ester carboxylesterase</fullName>
    </submittedName>
</protein>
<dbReference type="InterPro" id="IPR050471">
    <property type="entry name" value="AB_hydrolase"/>
</dbReference>
<dbReference type="RefSeq" id="WP_091229306.1">
    <property type="nucleotide sequence ID" value="NZ_FNBG01000010.1"/>
</dbReference>
<name>A0A1G7KN30_9BACL</name>
<dbReference type="STRING" id="670482.SAMN04488542_1108"/>
<dbReference type="SUPFAM" id="SSF53474">
    <property type="entry name" value="alpha/beta-Hydrolases"/>
    <property type="match status" value="1"/>
</dbReference>
<dbReference type="InterPro" id="IPR029058">
    <property type="entry name" value="AB_hydrolase_fold"/>
</dbReference>
<dbReference type="EMBL" id="FNBG01000010">
    <property type="protein sequence ID" value="SDF38546.1"/>
    <property type="molecule type" value="Genomic_DNA"/>
</dbReference>
<keyword evidence="3" id="KW-1185">Reference proteome</keyword>
<dbReference type="InterPro" id="IPR000073">
    <property type="entry name" value="AB_hydrolase_1"/>
</dbReference>
<dbReference type="OrthoDB" id="9773293at2"/>
<dbReference type="Proteomes" id="UP000198972">
    <property type="component" value="Unassembled WGS sequence"/>
</dbReference>
<reference evidence="2 3" key="1">
    <citation type="submission" date="2016-10" db="EMBL/GenBank/DDBJ databases">
        <authorList>
            <person name="de Groot N.N."/>
        </authorList>
    </citation>
    <scope>NUCLEOTIDE SEQUENCE [LARGE SCALE GENOMIC DNA]</scope>
    <source>
        <strain evidence="2 3">DSM 28129</strain>
    </source>
</reference>
<feature type="domain" description="AB hydrolase-1" evidence="1">
    <location>
        <begin position="29"/>
        <end position="133"/>
    </location>
</feature>
<organism evidence="2 3">
    <name type="scientific">Fontibacillus panacisegetis</name>
    <dbReference type="NCBI Taxonomy" id="670482"/>
    <lineage>
        <taxon>Bacteria</taxon>
        <taxon>Bacillati</taxon>
        <taxon>Bacillota</taxon>
        <taxon>Bacilli</taxon>
        <taxon>Bacillales</taxon>
        <taxon>Paenibacillaceae</taxon>
        <taxon>Fontibacillus</taxon>
    </lineage>
</organism>
<evidence type="ECO:0000313" key="3">
    <source>
        <dbReference type="Proteomes" id="UP000198972"/>
    </source>
</evidence>
<dbReference type="Gene3D" id="3.40.50.1820">
    <property type="entry name" value="alpha/beta hydrolase"/>
    <property type="match status" value="1"/>
</dbReference>
<evidence type="ECO:0000313" key="2">
    <source>
        <dbReference type="EMBL" id="SDF38546.1"/>
    </source>
</evidence>
<dbReference type="Pfam" id="PF00561">
    <property type="entry name" value="Abhydrolase_1"/>
    <property type="match status" value="1"/>
</dbReference>
<evidence type="ECO:0000259" key="1">
    <source>
        <dbReference type="Pfam" id="PF00561"/>
    </source>
</evidence>
<accession>A0A1G7KN30</accession>
<dbReference type="AlphaFoldDB" id="A0A1G7KN30"/>
<dbReference type="PANTHER" id="PTHR43433:SF10">
    <property type="entry name" value="AB HYDROLASE-1 DOMAIN-CONTAINING PROTEIN"/>
    <property type="match status" value="1"/>
</dbReference>
<dbReference type="PRINTS" id="PR00111">
    <property type="entry name" value="ABHYDROLASE"/>
</dbReference>
<sequence>MTRDRSKVIILKDKRRLGYAEYGVSDGLPLFVFHGSPGSRLLFEIEDDVAIDLNLRMISVDRPGYGLSDKQKNRTFRDWPLDLLELASHLQIDKFGVAGISGGAPYALACAEMIPEKLRGVFLISSPAWINMSNHKKKMNRINRMGFTLSKSCPAILSLLYKAMNVRSKKVNDVQLIEAFRQGVKESVIETRMITEPWDINFAQVNAPISIWHGEDDDSAPLEGAKWLSSKLSNSEIHIVKAGHSLYWDESYRKMIYTEFINGYNKEQNKSKEI</sequence>
<proteinExistence type="predicted"/>